<feature type="active site" description="Proton acceptor" evidence="10">
    <location>
        <position position="72"/>
    </location>
</feature>
<evidence type="ECO:0000256" key="9">
    <source>
        <dbReference type="ARBA" id="ARBA00052017"/>
    </source>
</evidence>
<sequence>MKLEKIIIASNNKHKVDEIKDILKGFCNEILSLKEAGINCEVEENGTTFEENAYIKAKAIVDLTGLPCIADDSGLEVDALNGAPGVYSARFSGEHGNYKKNNEKLLSLLKGVPREKRGARFVTAIALVTPDGDKIFARGEIRGIITEEEVGSNGFGYDPLFLVLGLNKTFAQLSSQEKNSISHRGRALNDLKEKLVSIG</sequence>
<dbReference type="GO" id="GO:0005829">
    <property type="term" value="C:cytosol"/>
    <property type="evidence" value="ECO:0007669"/>
    <property type="project" value="TreeGrafter"/>
</dbReference>
<dbReference type="GO" id="GO:0036220">
    <property type="term" value="F:ITP diphosphatase activity"/>
    <property type="evidence" value="ECO:0007669"/>
    <property type="project" value="UniProtKB-UniRule"/>
</dbReference>
<dbReference type="Proteomes" id="UP000190105">
    <property type="component" value="Unassembled WGS sequence"/>
</dbReference>
<evidence type="ECO:0000256" key="11">
    <source>
        <dbReference type="RuleBase" id="RU003781"/>
    </source>
</evidence>
<protein>
    <recommendedName>
        <fullName evidence="10">dITP/XTP pyrophosphatase</fullName>
        <ecNumber evidence="10">3.6.1.66</ecNumber>
    </recommendedName>
    <alternativeName>
        <fullName evidence="10">Non-canonical purine NTP pyrophosphatase</fullName>
    </alternativeName>
    <alternativeName>
        <fullName evidence="10">Non-standard purine NTP pyrophosphatase</fullName>
    </alternativeName>
    <alternativeName>
        <fullName evidence="10">Nucleoside-triphosphate diphosphatase</fullName>
    </alternativeName>
    <alternativeName>
        <fullName evidence="10">Nucleoside-triphosphate pyrophosphatase</fullName>
        <shortName evidence="10">NTPase</shortName>
    </alternativeName>
</protein>
<feature type="binding site" evidence="10">
    <location>
        <begin position="10"/>
        <end position="15"/>
    </location>
    <ligand>
        <name>substrate</name>
    </ligand>
</feature>
<dbReference type="GO" id="GO:0000166">
    <property type="term" value="F:nucleotide binding"/>
    <property type="evidence" value="ECO:0007669"/>
    <property type="project" value="UniProtKB-KW"/>
</dbReference>
<feature type="binding site" evidence="10">
    <location>
        <position position="43"/>
    </location>
    <ligand>
        <name>Mg(2+)</name>
        <dbReference type="ChEBI" id="CHEBI:18420"/>
    </ligand>
</feature>
<accession>A0A1T4XLJ6</accession>
<evidence type="ECO:0000256" key="3">
    <source>
        <dbReference type="ARBA" id="ARBA00022723"/>
    </source>
</evidence>
<reference evidence="13" key="1">
    <citation type="submission" date="2017-02" db="EMBL/GenBank/DDBJ databases">
        <authorList>
            <person name="Varghese N."/>
            <person name="Submissions S."/>
        </authorList>
    </citation>
    <scope>NUCLEOTIDE SEQUENCE [LARGE SCALE GENOMIC DNA]</scope>
    <source>
        <strain evidence="13">USBA 833</strain>
    </source>
</reference>
<dbReference type="FunFam" id="3.90.950.10:FF:000001">
    <property type="entry name" value="dITP/XTP pyrophosphatase"/>
    <property type="match status" value="1"/>
</dbReference>
<dbReference type="PANTHER" id="PTHR11067">
    <property type="entry name" value="INOSINE TRIPHOSPHATE PYROPHOSPHATASE/HAM1 PROTEIN"/>
    <property type="match status" value="1"/>
</dbReference>
<feature type="binding site" evidence="10">
    <location>
        <begin position="183"/>
        <end position="184"/>
    </location>
    <ligand>
        <name>substrate</name>
    </ligand>
</feature>
<feature type="binding site" evidence="10">
    <location>
        <position position="178"/>
    </location>
    <ligand>
        <name>substrate</name>
    </ligand>
</feature>
<dbReference type="SUPFAM" id="SSF52972">
    <property type="entry name" value="ITPase-like"/>
    <property type="match status" value="1"/>
</dbReference>
<keyword evidence="4 10" id="KW-0547">Nucleotide-binding</keyword>
<dbReference type="InterPro" id="IPR002637">
    <property type="entry name" value="RdgB/HAM1"/>
</dbReference>
<evidence type="ECO:0000256" key="7">
    <source>
        <dbReference type="ARBA" id="ARBA00023080"/>
    </source>
</evidence>
<comment type="catalytic activity">
    <reaction evidence="9 10">
        <text>XTP + H2O = XMP + diphosphate + H(+)</text>
        <dbReference type="Rhea" id="RHEA:28610"/>
        <dbReference type="ChEBI" id="CHEBI:15377"/>
        <dbReference type="ChEBI" id="CHEBI:15378"/>
        <dbReference type="ChEBI" id="CHEBI:33019"/>
        <dbReference type="ChEBI" id="CHEBI:57464"/>
        <dbReference type="ChEBI" id="CHEBI:61314"/>
        <dbReference type="EC" id="3.6.1.66"/>
    </reaction>
</comment>
<evidence type="ECO:0000256" key="1">
    <source>
        <dbReference type="ARBA" id="ARBA00008023"/>
    </source>
</evidence>
<feature type="binding site" evidence="10">
    <location>
        <position position="72"/>
    </location>
    <ligand>
        <name>Mg(2+)</name>
        <dbReference type="ChEBI" id="CHEBI:18420"/>
    </ligand>
</feature>
<dbReference type="EC" id="3.6.1.66" evidence="10"/>
<dbReference type="InterPro" id="IPR029001">
    <property type="entry name" value="ITPase-like_fam"/>
</dbReference>
<dbReference type="NCBIfam" id="NF011397">
    <property type="entry name" value="PRK14822.1"/>
    <property type="match status" value="1"/>
</dbReference>
<dbReference type="GO" id="GO:0036222">
    <property type="term" value="F:XTP diphosphatase activity"/>
    <property type="evidence" value="ECO:0007669"/>
    <property type="project" value="UniProtKB-UniRule"/>
</dbReference>
<proteinExistence type="inferred from homology"/>
<evidence type="ECO:0000313" key="12">
    <source>
        <dbReference type="EMBL" id="SKA90028.1"/>
    </source>
</evidence>
<dbReference type="EMBL" id="FUYH01000010">
    <property type="protein sequence ID" value="SKA90028.1"/>
    <property type="molecule type" value="Genomic_DNA"/>
</dbReference>
<keyword evidence="5 10" id="KW-0378">Hydrolase</keyword>
<evidence type="ECO:0000256" key="6">
    <source>
        <dbReference type="ARBA" id="ARBA00022842"/>
    </source>
</evidence>
<evidence type="ECO:0000256" key="2">
    <source>
        <dbReference type="ARBA" id="ARBA00011738"/>
    </source>
</evidence>
<dbReference type="Pfam" id="PF01725">
    <property type="entry name" value="Ham1p_like"/>
    <property type="match status" value="1"/>
</dbReference>
<dbReference type="RefSeq" id="WP_078696560.1">
    <property type="nucleotide sequence ID" value="NZ_FUYH01000010.1"/>
</dbReference>
<dbReference type="InterPro" id="IPR020922">
    <property type="entry name" value="dITP/XTP_pyrophosphatase"/>
</dbReference>
<dbReference type="Gene3D" id="3.90.950.10">
    <property type="match status" value="1"/>
</dbReference>
<organism evidence="12 13">
    <name type="scientific">Caloramator quimbayensis</name>
    <dbReference type="NCBI Taxonomy" id="1147123"/>
    <lineage>
        <taxon>Bacteria</taxon>
        <taxon>Bacillati</taxon>
        <taxon>Bacillota</taxon>
        <taxon>Clostridia</taxon>
        <taxon>Eubacteriales</taxon>
        <taxon>Clostridiaceae</taxon>
        <taxon>Caloramator</taxon>
    </lineage>
</organism>
<keyword evidence="7 10" id="KW-0546">Nucleotide metabolism</keyword>
<dbReference type="CDD" id="cd00515">
    <property type="entry name" value="HAM1"/>
    <property type="match status" value="1"/>
</dbReference>
<keyword evidence="13" id="KW-1185">Reference proteome</keyword>
<dbReference type="PANTHER" id="PTHR11067:SF9">
    <property type="entry name" value="INOSINE TRIPHOSPHATE PYROPHOSPHATASE"/>
    <property type="match status" value="1"/>
</dbReference>
<dbReference type="NCBIfam" id="TIGR00042">
    <property type="entry name" value="RdgB/HAM1 family non-canonical purine NTP pyrophosphatase"/>
    <property type="match status" value="1"/>
</dbReference>
<comment type="catalytic activity">
    <reaction evidence="8 10">
        <text>dITP + H2O = dIMP + diphosphate + H(+)</text>
        <dbReference type="Rhea" id="RHEA:28342"/>
        <dbReference type="ChEBI" id="CHEBI:15377"/>
        <dbReference type="ChEBI" id="CHEBI:15378"/>
        <dbReference type="ChEBI" id="CHEBI:33019"/>
        <dbReference type="ChEBI" id="CHEBI:61194"/>
        <dbReference type="ChEBI" id="CHEBI:61382"/>
        <dbReference type="EC" id="3.6.1.66"/>
    </reaction>
</comment>
<feature type="binding site" evidence="10">
    <location>
        <position position="73"/>
    </location>
    <ligand>
        <name>substrate</name>
    </ligand>
</feature>
<evidence type="ECO:0000256" key="8">
    <source>
        <dbReference type="ARBA" id="ARBA00051875"/>
    </source>
</evidence>
<feature type="binding site" evidence="10">
    <location>
        <begin position="155"/>
        <end position="158"/>
    </location>
    <ligand>
        <name>substrate</name>
    </ligand>
</feature>
<dbReference type="GO" id="GO:0035870">
    <property type="term" value="F:dITP diphosphatase activity"/>
    <property type="evidence" value="ECO:0007669"/>
    <property type="project" value="UniProtKB-UniRule"/>
</dbReference>
<dbReference type="HAMAP" id="MF_01405">
    <property type="entry name" value="Non_canon_purine_NTPase"/>
    <property type="match status" value="1"/>
</dbReference>
<comment type="subunit">
    <text evidence="2 10">Homodimer.</text>
</comment>
<keyword evidence="3 10" id="KW-0479">Metal-binding</keyword>
<dbReference type="OrthoDB" id="9807456at2"/>
<evidence type="ECO:0000256" key="4">
    <source>
        <dbReference type="ARBA" id="ARBA00022741"/>
    </source>
</evidence>
<dbReference type="STRING" id="1147123.SAMN05443428_11015"/>
<dbReference type="GO" id="GO:0017111">
    <property type="term" value="F:ribonucleoside triphosphate phosphatase activity"/>
    <property type="evidence" value="ECO:0007669"/>
    <property type="project" value="InterPro"/>
</dbReference>
<keyword evidence="6 10" id="KW-0460">Magnesium</keyword>
<comment type="catalytic activity">
    <reaction evidence="10">
        <text>ITP + H2O = IMP + diphosphate + H(+)</text>
        <dbReference type="Rhea" id="RHEA:29399"/>
        <dbReference type="ChEBI" id="CHEBI:15377"/>
        <dbReference type="ChEBI" id="CHEBI:15378"/>
        <dbReference type="ChEBI" id="CHEBI:33019"/>
        <dbReference type="ChEBI" id="CHEBI:58053"/>
        <dbReference type="ChEBI" id="CHEBI:61402"/>
        <dbReference type="EC" id="3.6.1.66"/>
    </reaction>
</comment>
<comment type="cofactor">
    <cofactor evidence="10">
        <name>Mg(2+)</name>
        <dbReference type="ChEBI" id="CHEBI:18420"/>
    </cofactor>
    <text evidence="10">Binds 1 Mg(2+) ion per subunit.</text>
</comment>
<evidence type="ECO:0000313" key="13">
    <source>
        <dbReference type="Proteomes" id="UP000190105"/>
    </source>
</evidence>
<name>A0A1T4XLJ6_9CLOT</name>
<dbReference type="GO" id="GO:0009117">
    <property type="term" value="P:nucleotide metabolic process"/>
    <property type="evidence" value="ECO:0007669"/>
    <property type="project" value="UniProtKB-KW"/>
</dbReference>
<comment type="similarity">
    <text evidence="1 10 11">Belongs to the HAM1 NTPase family.</text>
</comment>
<comment type="function">
    <text evidence="10">Pyrophosphatase that catalyzes the hydrolysis of nucleoside triphosphates to their monophosphate derivatives, with a high preference for the non-canonical purine nucleotides XTP (xanthosine triphosphate), dITP (deoxyinosine triphosphate) and ITP. Seems to function as a house-cleaning enzyme that removes non-canonical purine nucleotides from the nucleotide pool, thus preventing their incorporation into DNA/RNA and avoiding chromosomal lesions.</text>
</comment>
<dbReference type="GO" id="GO:0046872">
    <property type="term" value="F:metal ion binding"/>
    <property type="evidence" value="ECO:0007669"/>
    <property type="project" value="UniProtKB-KW"/>
</dbReference>
<evidence type="ECO:0000256" key="5">
    <source>
        <dbReference type="ARBA" id="ARBA00022801"/>
    </source>
</evidence>
<dbReference type="GO" id="GO:0009146">
    <property type="term" value="P:purine nucleoside triphosphate catabolic process"/>
    <property type="evidence" value="ECO:0007669"/>
    <property type="project" value="UniProtKB-UniRule"/>
</dbReference>
<dbReference type="AlphaFoldDB" id="A0A1T4XLJ6"/>
<evidence type="ECO:0000256" key="10">
    <source>
        <dbReference type="HAMAP-Rule" id="MF_01405"/>
    </source>
</evidence>
<gene>
    <name evidence="12" type="ORF">SAMN05443428_11015</name>
</gene>